<protein>
    <submittedName>
        <fullName evidence="1">Uncharacterized protein</fullName>
    </submittedName>
</protein>
<name>A0A609WAR5_SALET</name>
<organism evidence="1">
    <name type="scientific">Salmonella enterica subsp. enterica serovar Braenderup</name>
    <dbReference type="NCBI Taxonomy" id="149391"/>
    <lineage>
        <taxon>Bacteria</taxon>
        <taxon>Pseudomonadati</taxon>
        <taxon>Pseudomonadota</taxon>
        <taxon>Gammaproteobacteria</taxon>
        <taxon>Enterobacterales</taxon>
        <taxon>Enterobacteriaceae</taxon>
        <taxon>Salmonella</taxon>
    </lineage>
</organism>
<reference evidence="1" key="1">
    <citation type="submission" date="2018-06" db="EMBL/GenBank/DDBJ databases">
        <authorList>
            <consortium name="PulseNet: The National Subtyping Network for Foodborne Disease Surveillance"/>
            <person name="Tarr C.L."/>
            <person name="Trees E."/>
            <person name="Katz L.S."/>
            <person name="Carleton-Romer H.A."/>
            <person name="Stroika S."/>
            <person name="Kucerova Z."/>
            <person name="Roache K.F."/>
            <person name="Sabol A.L."/>
            <person name="Besser J."/>
            <person name="Gerner-Smidt P."/>
        </authorList>
    </citation>
    <scope>NUCLEOTIDE SEQUENCE</scope>
    <source>
        <strain evidence="1">PNUSAS019523</strain>
    </source>
</reference>
<sequence>MNKRTITMDLDRMEPTITSRLLMDYISEQGYMIINEVDNIPMPKNNYKRTKFNDVKITLSDTEQLINLIEKKALVLAVKYQDINTSDMDITLSNERGYVCAEFCGGVYEVSIRTDIGAERYEASVGNELVMFNKLDDAVESFFDCIEEAVKEVIRREGRDN</sequence>
<evidence type="ECO:0000313" key="1">
    <source>
        <dbReference type="EMBL" id="ECV4808309.1"/>
    </source>
</evidence>
<accession>A0A609WAR5</accession>
<dbReference type="AlphaFoldDB" id="A0A609WAR5"/>
<proteinExistence type="predicted"/>
<dbReference type="EMBL" id="AAKTKA010000050">
    <property type="protein sequence ID" value="ECV4808309.1"/>
    <property type="molecule type" value="Genomic_DNA"/>
</dbReference>
<comment type="caution">
    <text evidence="1">The sequence shown here is derived from an EMBL/GenBank/DDBJ whole genome shotgun (WGS) entry which is preliminary data.</text>
</comment>
<gene>
    <name evidence="1" type="ORF">CIL65_21125</name>
</gene>